<dbReference type="InterPro" id="IPR023321">
    <property type="entry name" value="PINIT"/>
</dbReference>
<dbReference type="InterPro" id="IPR004181">
    <property type="entry name" value="Znf_MIZ"/>
</dbReference>
<feature type="compositionally biased region" description="Polar residues" evidence="5">
    <location>
        <begin position="265"/>
        <end position="274"/>
    </location>
</feature>
<evidence type="ECO:0008006" key="10">
    <source>
        <dbReference type="Google" id="ProtNLM"/>
    </source>
</evidence>
<feature type="compositionally biased region" description="Low complexity" evidence="5">
    <location>
        <begin position="561"/>
        <end position="597"/>
    </location>
</feature>
<dbReference type="GeneID" id="85453243"/>
<feature type="region of interest" description="Disordered" evidence="5">
    <location>
        <begin position="107"/>
        <end position="146"/>
    </location>
</feature>
<organism evidence="8 9">
    <name type="scientific">Colletotrichum godetiae</name>
    <dbReference type="NCBI Taxonomy" id="1209918"/>
    <lineage>
        <taxon>Eukaryota</taxon>
        <taxon>Fungi</taxon>
        <taxon>Dikarya</taxon>
        <taxon>Ascomycota</taxon>
        <taxon>Pezizomycotina</taxon>
        <taxon>Sordariomycetes</taxon>
        <taxon>Hypocreomycetidae</taxon>
        <taxon>Glomerellales</taxon>
        <taxon>Glomerellaceae</taxon>
        <taxon>Colletotrichum</taxon>
        <taxon>Colletotrichum acutatum species complex</taxon>
    </lineage>
</organism>
<feature type="domain" description="SP-RING-type" evidence="6">
    <location>
        <begin position="1005"/>
        <end position="1116"/>
    </location>
</feature>
<evidence type="ECO:0000259" key="7">
    <source>
        <dbReference type="PROSITE" id="PS51466"/>
    </source>
</evidence>
<evidence type="ECO:0000256" key="5">
    <source>
        <dbReference type="SAM" id="MobiDB-lite"/>
    </source>
</evidence>
<feature type="region of interest" description="Disordered" evidence="5">
    <location>
        <begin position="1135"/>
        <end position="1173"/>
    </location>
</feature>
<evidence type="ECO:0000256" key="3">
    <source>
        <dbReference type="ARBA" id="ARBA00022833"/>
    </source>
</evidence>
<feature type="region of interest" description="Disordered" evidence="5">
    <location>
        <begin position="545"/>
        <end position="597"/>
    </location>
</feature>
<feature type="compositionally biased region" description="Polar residues" evidence="5">
    <location>
        <begin position="74"/>
        <end position="93"/>
    </location>
</feature>
<keyword evidence="1" id="KW-0479">Metal-binding</keyword>
<keyword evidence="2 4" id="KW-0863">Zinc-finger</keyword>
<keyword evidence="9" id="KW-1185">Reference proteome</keyword>
<dbReference type="Gene3D" id="3.30.40.10">
    <property type="entry name" value="Zinc/RING finger domain, C3HC4 (zinc finger)"/>
    <property type="match status" value="1"/>
</dbReference>
<evidence type="ECO:0000313" key="9">
    <source>
        <dbReference type="Proteomes" id="UP001224890"/>
    </source>
</evidence>
<feature type="compositionally biased region" description="Polar residues" evidence="5">
    <location>
        <begin position="636"/>
        <end position="654"/>
    </location>
</feature>
<dbReference type="PROSITE" id="PS51044">
    <property type="entry name" value="ZF_SP_RING"/>
    <property type="match status" value="1"/>
</dbReference>
<dbReference type="GO" id="GO:0008270">
    <property type="term" value="F:zinc ion binding"/>
    <property type="evidence" value="ECO:0007669"/>
    <property type="project" value="UniProtKB-KW"/>
</dbReference>
<proteinExistence type="predicted"/>
<dbReference type="PANTHER" id="PTHR10782">
    <property type="entry name" value="ZINC FINGER MIZ DOMAIN-CONTAINING PROTEIN"/>
    <property type="match status" value="1"/>
</dbReference>
<dbReference type="PROSITE" id="PS51466">
    <property type="entry name" value="PINIT"/>
    <property type="match status" value="1"/>
</dbReference>
<feature type="compositionally biased region" description="Polar residues" evidence="5">
    <location>
        <begin position="303"/>
        <end position="314"/>
    </location>
</feature>
<dbReference type="GO" id="GO:0000785">
    <property type="term" value="C:chromatin"/>
    <property type="evidence" value="ECO:0007669"/>
    <property type="project" value="TreeGrafter"/>
</dbReference>
<protein>
    <recommendedName>
        <fullName evidence="10">MIZ/SP-RING zinc finger</fullName>
    </recommendedName>
</protein>
<dbReference type="InterPro" id="IPR013083">
    <property type="entry name" value="Znf_RING/FYVE/PHD"/>
</dbReference>
<dbReference type="RefSeq" id="XP_060432442.1">
    <property type="nucleotide sequence ID" value="XM_060568717.1"/>
</dbReference>
<accession>A0AAJ0AQY4</accession>
<dbReference type="Pfam" id="PF14324">
    <property type="entry name" value="PINIT"/>
    <property type="match status" value="1"/>
</dbReference>
<dbReference type="PROSITE" id="PS00202">
    <property type="entry name" value="RUBREDOXIN"/>
    <property type="match status" value="1"/>
</dbReference>
<reference evidence="8" key="1">
    <citation type="submission" date="2021-06" db="EMBL/GenBank/DDBJ databases">
        <title>Comparative genomics, transcriptomics and evolutionary studies reveal genomic signatures of adaptation to plant cell wall in hemibiotrophic fungi.</title>
        <authorList>
            <consortium name="DOE Joint Genome Institute"/>
            <person name="Baroncelli R."/>
            <person name="Diaz J.F."/>
            <person name="Benocci T."/>
            <person name="Peng M."/>
            <person name="Battaglia E."/>
            <person name="Haridas S."/>
            <person name="Andreopoulos W."/>
            <person name="Labutti K."/>
            <person name="Pangilinan J."/>
            <person name="Floch G.L."/>
            <person name="Makela M.R."/>
            <person name="Henrissat B."/>
            <person name="Grigoriev I.V."/>
            <person name="Crouch J.A."/>
            <person name="De Vries R.P."/>
            <person name="Sukno S.A."/>
            <person name="Thon M.R."/>
        </authorList>
    </citation>
    <scope>NUCLEOTIDE SEQUENCE</scope>
    <source>
        <strain evidence="8">CBS 193.32</strain>
    </source>
</reference>
<feature type="compositionally biased region" description="Acidic residues" evidence="5">
    <location>
        <begin position="1138"/>
        <end position="1148"/>
    </location>
</feature>
<feature type="region of interest" description="Disordered" evidence="5">
    <location>
        <begin position="241"/>
        <end position="314"/>
    </location>
</feature>
<name>A0AAJ0AQY4_9PEZI</name>
<feature type="domain" description="PINIT" evidence="7">
    <location>
        <begin position="796"/>
        <end position="967"/>
    </location>
</feature>
<dbReference type="InterPro" id="IPR018527">
    <property type="entry name" value="Rubredoxin_Fe_BS"/>
</dbReference>
<sequence>MSSHGTQQDVVGAPLSGAQVARSNETVNFLLGNRRPAWMTSQNVVPSHGPLMNKGSTSRNRQDVQGPQMAPMRASQTQPSTHASNTPSAPGVVTMSTFRSADNLQDKPAAAPESKQLTTDCAAALPSPAPTDQPSPPTVTSNQTSRQFRDSFFRSPELGLDLAANTSNVTTASTGDTRAQEIPADVLVQDLSGAGSGTAAIDPSNPVPLPTNLHSSARFSLFEPSEHPGLFHSSDALLKRPASSVPPSLVLNSQAAPSPTPNLPSRPSSGQKSRPTAAVQPLATGHHTPQSAGQSKDDYHPTGQPTGSSQDPSDSFRQVVMANHLDSYVSSRGGMAKLPEDGTTAPRVRLLKDAIEKADYFYIVLHQILCLWTLDTKGAYDLLGLSPNVTESALNIVQNVLRKNTNMSHETVLFFASFPASSASGLWATDAYRKHIGEISGFLNNLHEQWNRILIPAMRPHSGRGYPILADELRYQLKLQSPILQTIFFTVTRRHTGVQDGPIADQMTVLFRQDSQKDQTEMSEEEQKMFQHSLISRYKILVSQSQQQERQERQQQHQQRRLAQQQQQQHQQQQQQHQQQQQQHQHQQSQLQQQVYPQQVPQDYARASAMARQQNAIGNNRRMSTNFFPTQARVPTPTQNSPTQGFDMSPSPTAESLARMPNTFNHPIGPVPSQLRLFSQSHANQPLTPTGSPHYPSMQLPHAAMVAQTPGQTSPVLRAPPGGLSMSMPTLTSPTHTVAPSPPQYQVQLPGQGYQLLQQAREGVQRHLRSRQMDIAQNQAQANVQLQATMSSPRPQPLPSLRPPSLQPHVIQQGPFYQAIKELALGPVSTPAKHCVHRLVFMVSDEYYSKLCPTSNLIGDGVPVSMYFEGSLRYRLRLCELPLSPDEPAKISESVWAVAQSYWPEHIAIRVNDKAVAVRRKQHNGQHLPVELTPYIRPGTNSIAVTITPMPASQKPNSMYFMAVEVVETLSRDNIINMVLSQGIISADTTKQVIRSRLEPASADGDDELVVVGNDLSIDLADPFSATIFKIPARGFGCTHIECFDLVNWLQTRPVKPRCTAHGAGEACRICNRGTEGRPEPSLVDKWKCPLCDGDARPYSLRVDRFMENVRDSLEAEGKLHTKTIYVMADGTWKAKEEEADEDDEENADNGQPPAKRAKTRPSIPEPEIIELD</sequence>
<gene>
    <name evidence="8" type="ORF">BDP55DRAFT_547078</name>
</gene>
<evidence type="ECO:0000256" key="2">
    <source>
        <dbReference type="ARBA" id="ARBA00022771"/>
    </source>
</evidence>
<evidence type="ECO:0000313" key="8">
    <source>
        <dbReference type="EMBL" id="KAK1688747.1"/>
    </source>
</evidence>
<evidence type="ECO:0000259" key="6">
    <source>
        <dbReference type="PROSITE" id="PS51044"/>
    </source>
</evidence>
<dbReference type="GO" id="GO:0016925">
    <property type="term" value="P:protein sumoylation"/>
    <property type="evidence" value="ECO:0007669"/>
    <property type="project" value="TreeGrafter"/>
</dbReference>
<feature type="region of interest" description="Disordered" evidence="5">
    <location>
        <begin position="40"/>
        <end position="93"/>
    </location>
</feature>
<dbReference type="GO" id="GO:0061665">
    <property type="term" value="F:SUMO ligase activity"/>
    <property type="evidence" value="ECO:0007669"/>
    <property type="project" value="TreeGrafter"/>
</dbReference>
<feature type="region of interest" description="Disordered" evidence="5">
    <location>
        <begin position="631"/>
        <end position="655"/>
    </location>
</feature>
<dbReference type="Proteomes" id="UP001224890">
    <property type="component" value="Unassembled WGS sequence"/>
</dbReference>
<dbReference type="EMBL" id="JAHMHR010000010">
    <property type="protein sequence ID" value="KAK1688747.1"/>
    <property type="molecule type" value="Genomic_DNA"/>
</dbReference>
<evidence type="ECO:0000256" key="4">
    <source>
        <dbReference type="PROSITE-ProRule" id="PRU00452"/>
    </source>
</evidence>
<keyword evidence="3" id="KW-0862">Zinc</keyword>
<feature type="compositionally biased region" description="Pro residues" evidence="5">
    <location>
        <begin position="127"/>
        <end position="137"/>
    </location>
</feature>
<dbReference type="AlphaFoldDB" id="A0AAJ0AQY4"/>
<evidence type="ECO:0000256" key="1">
    <source>
        <dbReference type="ARBA" id="ARBA00022723"/>
    </source>
</evidence>
<dbReference type="PANTHER" id="PTHR10782:SF4">
    <property type="entry name" value="TONALLI, ISOFORM E"/>
    <property type="match status" value="1"/>
</dbReference>
<comment type="caution">
    <text evidence="8">The sequence shown here is derived from an EMBL/GenBank/DDBJ whole genome shotgun (WGS) entry which is preliminary data.</text>
</comment>
<feature type="compositionally biased region" description="Polar residues" evidence="5">
    <location>
        <begin position="54"/>
        <end position="65"/>
    </location>
</feature>